<name>A0A4S8NU09_9HYPH</name>
<dbReference type="RefSeq" id="WP_136599897.1">
    <property type="nucleotide sequence ID" value="NZ_STGV01000006.1"/>
</dbReference>
<dbReference type="Gene3D" id="3.40.50.150">
    <property type="entry name" value="Vaccinia Virus protein VP39"/>
    <property type="match status" value="1"/>
</dbReference>
<evidence type="ECO:0000259" key="1">
    <source>
        <dbReference type="Pfam" id="PF13649"/>
    </source>
</evidence>
<keyword evidence="2" id="KW-0489">Methyltransferase</keyword>
<evidence type="ECO:0000313" key="2">
    <source>
        <dbReference type="EMBL" id="THV21040.1"/>
    </source>
</evidence>
<evidence type="ECO:0000313" key="3">
    <source>
        <dbReference type="Proteomes" id="UP000308828"/>
    </source>
</evidence>
<gene>
    <name evidence="2" type="ORF">FAA97_17780</name>
</gene>
<sequence length="267" mass="28923">MSGFDKDWLALREPADMAARDPALVEQLARALTTSSPQLLDIGCGTGSTYRTLRPKLPEPTRWTLLDYDPTLIAEARRRIGSENGVTFCQLDLNQLDDLPLEGIDCITASALFDLCSAAFCDRFTARVAGENVGLYAALNYDGVMTWTVPHALDAEVVRDFNTHQQGDKGLGPALGPSATSYLKDALTKEDYTVLVADSPWILESDAGELQAELLRGIANAVLEVGNLPPEAVSVWLAFRRDAVAQEGSSCRIGHTDLLAMPSLNAR</sequence>
<keyword evidence="2" id="KW-0808">Transferase</keyword>
<proteinExistence type="predicted"/>
<dbReference type="InterPro" id="IPR041698">
    <property type="entry name" value="Methyltransf_25"/>
</dbReference>
<protein>
    <submittedName>
        <fullName evidence="2">Class I SAM-dependent methyltransferase</fullName>
    </submittedName>
</protein>
<dbReference type="OrthoDB" id="7273451at2"/>
<dbReference type="EMBL" id="STGV01000006">
    <property type="protein sequence ID" value="THV21040.1"/>
    <property type="molecule type" value="Genomic_DNA"/>
</dbReference>
<dbReference type="SUPFAM" id="SSF53335">
    <property type="entry name" value="S-adenosyl-L-methionine-dependent methyltransferases"/>
    <property type="match status" value="1"/>
</dbReference>
<dbReference type="InterPro" id="IPR029063">
    <property type="entry name" value="SAM-dependent_MTases_sf"/>
</dbReference>
<dbReference type="AlphaFoldDB" id="A0A4S8NU09"/>
<dbReference type="Proteomes" id="UP000308828">
    <property type="component" value="Unassembled WGS sequence"/>
</dbReference>
<dbReference type="GO" id="GO:0008168">
    <property type="term" value="F:methyltransferase activity"/>
    <property type="evidence" value="ECO:0007669"/>
    <property type="project" value="UniProtKB-KW"/>
</dbReference>
<organism evidence="2 3">
    <name type="scientific">Peteryoungia ipomoeae</name>
    <dbReference type="NCBI Taxonomy" id="1210932"/>
    <lineage>
        <taxon>Bacteria</taxon>
        <taxon>Pseudomonadati</taxon>
        <taxon>Pseudomonadota</taxon>
        <taxon>Alphaproteobacteria</taxon>
        <taxon>Hyphomicrobiales</taxon>
        <taxon>Rhizobiaceae</taxon>
        <taxon>Peteryoungia</taxon>
    </lineage>
</organism>
<keyword evidence="3" id="KW-1185">Reference proteome</keyword>
<dbReference type="GO" id="GO:0032259">
    <property type="term" value="P:methylation"/>
    <property type="evidence" value="ECO:0007669"/>
    <property type="project" value="UniProtKB-KW"/>
</dbReference>
<comment type="caution">
    <text evidence="2">The sequence shown here is derived from an EMBL/GenBank/DDBJ whole genome shotgun (WGS) entry which is preliminary data.</text>
</comment>
<accession>A0A4S8NU09</accession>
<feature type="domain" description="Methyltransferase" evidence="1">
    <location>
        <begin position="40"/>
        <end position="124"/>
    </location>
</feature>
<reference evidence="2 3" key="1">
    <citation type="submission" date="2019-04" db="EMBL/GenBank/DDBJ databases">
        <title>Genome sequence of strain shin9-1.</title>
        <authorList>
            <person name="Gao J."/>
            <person name="Sun J."/>
        </authorList>
    </citation>
    <scope>NUCLEOTIDE SEQUENCE [LARGE SCALE GENOMIC DNA]</scope>
    <source>
        <strain evidence="3">shin9-1</strain>
    </source>
</reference>
<dbReference type="Pfam" id="PF13649">
    <property type="entry name" value="Methyltransf_25"/>
    <property type="match status" value="1"/>
</dbReference>
<dbReference type="CDD" id="cd02440">
    <property type="entry name" value="AdoMet_MTases"/>
    <property type="match status" value="1"/>
</dbReference>